<feature type="chain" id="PRO_5043717915" evidence="2">
    <location>
        <begin position="20"/>
        <end position="101"/>
    </location>
</feature>
<dbReference type="Proteomes" id="UP001154282">
    <property type="component" value="Unassembled WGS sequence"/>
</dbReference>
<feature type="non-terminal residue" evidence="3">
    <location>
        <position position="1"/>
    </location>
</feature>
<reference evidence="3" key="1">
    <citation type="submission" date="2022-08" db="EMBL/GenBank/DDBJ databases">
        <authorList>
            <person name="Gutierrez-Valencia J."/>
        </authorList>
    </citation>
    <scope>NUCLEOTIDE SEQUENCE</scope>
</reference>
<comment type="caution">
    <text evidence="3">The sequence shown here is derived from an EMBL/GenBank/DDBJ whole genome shotgun (WGS) entry which is preliminary data.</text>
</comment>
<evidence type="ECO:0000313" key="4">
    <source>
        <dbReference type="Proteomes" id="UP001154282"/>
    </source>
</evidence>
<evidence type="ECO:0000256" key="2">
    <source>
        <dbReference type="SAM" id="SignalP"/>
    </source>
</evidence>
<proteinExistence type="predicted"/>
<organism evidence="3 4">
    <name type="scientific">Linum tenue</name>
    <dbReference type="NCBI Taxonomy" id="586396"/>
    <lineage>
        <taxon>Eukaryota</taxon>
        <taxon>Viridiplantae</taxon>
        <taxon>Streptophyta</taxon>
        <taxon>Embryophyta</taxon>
        <taxon>Tracheophyta</taxon>
        <taxon>Spermatophyta</taxon>
        <taxon>Magnoliopsida</taxon>
        <taxon>eudicotyledons</taxon>
        <taxon>Gunneridae</taxon>
        <taxon>Pentapetalae</taxon>
        <taxon>rosids</taxon>
        <taxon>fabids</taxon>
        <taxon>Malpighiales</taxon>
        <taxon>Linaceae</taxon>
        <taxon>Linum</taxon>
    </lineage>
</organism>
<evidence type="ECO:0000256" key="1">
    <source>
        <dbReference type="SAM" id="MobiDB-lite"/>
    </source>
</evidence>
<accession>A0AAV0GMI6</accession>
<feature type="compositionally biased region" description="Basic and acidic residues" evidence="1">
    <location>
        <begin position="63"/>
        <end position="101"/>
    </location>
</feature>
<sequence>QNQTGLKLRFVCLLPVGAAFQANNNHYLAATETVHRKQPPSQPPSMGRERKRIMELRFYYASEPRRTEGENKKGERKDTAIHSKEGSRELPPEEGKMTMNG</sequence>
<evidence type="ECO:0000313" key="3">
    <source>
        <dbReference type="EMBL" id="CAI0374166.1"/>
    </source>
</evidence>
<keyword evidence="4" id="KW-1185">Reference proteome</keyword>
<feature type="region of interest" description="Disordered" evidence="1">
    <location>
        <begin position="60"/>
        <end position="101"/>
    </location>
</feature>
<name>A0AAV0GMI6_9ROSI</name>
<dbReference type="AlphaFoldDB" id="A0AAV0GMI6"/>
<feature type="signal peptide" evidence="2">
    <location>
        <begin position="1"/>
        <end position="19"/>
    </location>
</feature>
<protein>
    <submittedName>
        <fullName evidence="3">Uncharacterized protein</fullName>
    </submittedName>
</protein>
<gene>
    <name evidence="3" type="ORF">LITE_LOCUS85</name>
</gene>
<dbReference type="EMBL" id="CAMGYJ010000002">
    <property type="protein sequence ID" value="CAI0374166.1"/>
    <property type="molecule type" value="Genomic_DNA"/>
</dbReference>
<keyword evidence="2" id="KW-0732">Signal</keyword>